<organism evidence="2 3">
    <name type="scientific">Bailinhaonella thermotolerans</name>
    <dbReference type="NCBI Taxonomy" id="1070861"/>
    <lineage>
        <taxon>Bacteria</taxon>
        <taxon>Bacillati</taxon>
        <taxon>Actinomycetota</taxon>
        <taxon>Actinomycetes</taxon>
        <taxon>Streptosporangiales</taxon>
        <taxon>Streptosporangiaceae</taxon>
        <taxon>Bailinhaonella</taxon>
    </lineage>
</organism>
<reference evidence="2 3" key="1">
    <citation type="submission" date="2018-09" db="EMBL/GenBank/DDBJ databases">
        <title>YIM 75507 draft genome.</title>
        <authorList>
            <person name="Tang S."/>
            <person name="Feng Y."/>
        </authorList>
    </citation>
    <scope>NUCLEOTIDE SEQUENCE [LARGE SCALE GENOMIC DNA]</scope>
    <source>
        <strain evidence="2 3">YIM 75507</strain>
    </source>
</reference>
<evidence type="ECO:0000313" key="3">
    <source>
        <dbReference type="Proteomes" id="UP000265768"/>
    </source>
</evidence>
<dbReference type="SUPFAM" id="SSF51735">
    <property type="entry name" value="NAD(P)-binding Rossmann-fold domains"/>
    <property type="match status" value="1"/>
</dbReference>
<evidence type="ECO:0000313" key="2">
    <source>
        <dbReference type="EMBL" id="RJL23679.1"/>
    </source>
</evidence>
<dbReference type="PANTHER" id="PTHR48079">
    <property type="entry name" value="PROTEIN YEEZ"/>
    <property type="match status" value="1"/>
</dbReference>
<dbReference type="Pfam" id="PF01370">
    <property type="entry name" value="Epimerase"/>
    <property type="match status" value="1"/>
</dbReference>
<dbReference type="InterPro" id="IPR051783">
    <property type="entry name" value="NAD(P)-dependent_oxidoreduct"/>
</dbReference>
<sequence>MKVLLLGATGYIGSAVSERLTGAGHEVVALLRAGREWPGGESRVGDISDPASLTAAVTDDIDVVIHAGAPAGEAEPGVVEALLAPLRGTGRAFVYTSGVWALGDTDGLADEDAPVSPPPIVASRPAAEALVLAAAGQNVRSVVIRPGIVYGRAAGIPAIFAGQAGRQGVARYVVTEAGADAPHWSTVHVDDLAALFALAVERAEPGALLHGVAEEGVSTKDFAEAVAKAAGADRVEPWPVAEAAQVLGEPFARALALDQRVSGARARGLLSWTPERPGLLDEVLTSYAPA</sequence>
<keyword evidence="3" id="KW-1185">Reference proteome</keyword>
<dbReference type="GO" id="GO:0005737">
    <property type="term" value="C:cytoplasm"/>
    <property type="evidence" value="ECO:0007669"/>
    <property type="project" value="TreeGrafter"/>
</dbReference>
<comment type="caution">
    <text evidence="2">The sequence shown here is derived from an EMBL/GenBank/DDBJ whole genome shotgun (WGS) entry which is preliminary data.</text>
</comment>
<dbReference type="RefSeq" id="WP_119930468.1">
    <property type="nucleotide sequence ID" value="NZ_QZEY01000018.1"/>
</dbReference>
<gene>
    <name evidence="2" type="ORF">D5H75_32240</name>
</gene>
<feature type="domain" description="NAD-dependent epimerase/dehydratase" evidence="1">
    <location>
        <begin position="3"/>
        <end position="204"/>
    </location>
</feature>
<dbReference type="GO" id="GO:0004029">
    <property type="term" value="F:aldehyde dehydrogenase (NAD+) activity"/>
    <property type="evidence" value="ECO:0007669"/>
    <property type="project" value="TreeGrafter"/>
</dbReference>
<protein>
    <submittedName>
        <fullName evidence="2">NAD-dependent epimerase/dehydratase family protein</fullName>
    </submittedName>
</protein>
<proteinExistence type="predicted"/>
<dbReference type="InterPro" id="IPR001509">
    <property type="entry name" value="Epimerase_deHydtase"/>
</dbReference>
<dbReference type="PANTHER" id="PTHR48079:SF6">
    <property type="entry name" value="NAD(P)-BINDING DOMAIN-CONTAINING PROTEIN-RELATED"/>
    <property type="match status" value="1"/>
</dbReference>
<evidence type="ECO:0000259" key="1">
    <source>
        <dbReference type="Pfam" id="PF01370"/>
    </source>
</evidence>
<dbReference type="Proteomes" id="UP000265768">
    <property type="component" value="Unassembled WGS sequence"/>
</dbReference>
<name>A0A3A4A715_9ACTN</name>
<dbReference type="EMBL" id="QZEY01000018">
    <property type="protein sequence ID" value="RJL23679.1"/>
    <property type="molecule type" value="Genomic_DNA"/>
</dbReference>
<dbReference type="InterPro" id="IPR036291">
    <property type="entry name" value="NAD(P)-bd_dom_sf"/>
</dbReference>
<dbReference type="Gene3D" id="3.40.50.720">
    <property type="entry name" value="NAD(P)-binding Rossmann-like Domain"/>
    <property type="match status" value="1"/>
</dbReference>
<dbReference type="AlphaFoldDB" id="A0A3A4A715"/>
<dbReference type="OrthoDB" id="9787292at2"/>
<accession>A0A3A4A715</accession>